<proteinExistence type="predicted"/>
<gene>
    <name evidence="1" type="ORF">SAMN04488109_4158</name>
</gene>
<dbReference type="STRING" id="947013.SAMN04488109_4158"/>
<dbReference type="PANTHER" id="PTHR15394:SF3">
    <property type="entry name" value="SERINE HYDROLASE RBBP9"/>
    <property type="match status" value="1"/>
</dbReference>
<dbReference type="Gene3D" id="3.40.50.1820">
    <property type="entry name" value="alpha/beta hydrolase"/>
    <property type="match status" value="1"/>
</dbReference>
<dbReference type="PANTHER" id="PTHR15394">
    <property type="entry name" value="SERINE HYDROLASE RBBP9"/>
    <property type="match status" value="1"/>
</dbReference>
<dbReference type="OrthoDB" id="9804993at2"/>
<dbReference type="EMBL" id="FQWQ01000003">
    <property type="protein sequence ID" value="SHH51713.1"/>
    <property type="molecule type" value="Genomic_DNA"/>
</dbReference>
<evidence type="ECO:0000313" key="2">
    <source>
        <dbReference type="Proteomes" id="UP000184212"/>
    </source>
</evidence>
<evidence type="ECO:0000313" key="1">
    <source>
        <dbReference type="EMBL" id="SHH51713.1"/>
    </source>
</evidence>
<accession>A0A1M5TMW5</accession>
<dbReference type="AlphaFoldDB" id="A0A1M5TMW5"/>
<name>A0A1M5TMW5_9BACT</name>
<dbReference type="GO" id="GO:0016787">
    <property type="term" value="F:hydrolase activity"/>
    <property type="evidence" value="ECO:0007669"/>
    <property type="project" value="InterPro"/>
</dbReference>
<dbReference type="Pfam" id="PF06821">
    <property type="entry name" value="Ser_hydrolase"/>
    <property type="match status" value="1"/>
</dbReference>
<dbReference type="SUPFAM" id="SSF53474">
    <property type="entry name" value="alpha/beta-Hydrolases"/>
    <property type="match status" value="1"/>
</dbReference>
<dbReference type="InterPro" id="IPR010662">
    <property type="entry name" value="RBBP9/YdeN"/>
</dbReference>
<keyword evidence="2" id="KW-1185">Reference proteome</keyword>
<evidence type="ECO:0008006" key="3">
    <source>
        <dbReference type="Google" id="ProtNLM"/>
    </source>
</evidence>
<dbReference type="InterPro" id="IPR029058">
    <property type="entry name" value="AB_hydrolase_fold"/>
</dbReference>
<dbReference type="RefSeq" id="WP_073137836.1">
    <property type="nucleotide sequence ID" value="NZ_FQWQ01000003.1"/>
</dbReference>
<reference evidence="1 2" key="1">
    <citation type="submission" date="2016-11" db="EMBL/GenBank/DDBJ databases">
        <authorList>
            <person name="Jaros S."/>
            <person name="Januszkiewicz K."/>
            <person name="Wedrychowicz H."/>
        </authorList>
    </citation>
    <scope>NUCLEOTIDE SEQUENCE [LARGE SCALE GENOMIC DNA]</scope>
    <source>
        <strain evidence="1 2">DSM 24574</strain>
    </source>
</reference>
<sequence length="197" mass="22199">MKKQVLFVHCGGTQGPNCGSRDLVDYLKDELGVSYDVLYPQMPDPDNPQYALWKHTLQQALHYVDDNIILVGHSLGGSVLLKFLSEEISEKNIAGLFLIAPPFFSAATWQVDDFIMQDCLFQRLQQVEHIFLYHSRDDEVVPVAHQVLYSDKLPTAAVRELADGGHLFTSGIVDLVDDIKTLHIPETHITFLNPQLN</sequence>
<organism evidence="1 2">
    <name type="scientific">Chryseolinea serpens</name>
    <dbReference type="NCBI Taxonomy" id="947013"/>
    <lineage>
        <taxon>Bacteria</taxon>
        <taxon>Pseudomonadati</taxon>
        <taxon>Bacteroidota</taxon>
        <taxon>Cytophagia</taxon>
        <taxon>Cytophagales</taxon>
        <taxon>Fulvivirgaceae</taxon>
        <taxon>Chryseolinea</taxon>
    </lineage>
</organism>
<dbReference type="Proteomes" id="UP000184212">
    <property type="component" value="Unassembled WGS sequence"/>
</dbReference>
<protein>
    <recommendedName>
        <fullName evidence="3">Serine hydrolase family protein</fullName>
    </recommendedName>
</protein>